<evidence type="ECO:0000256" key="1">
    <source>
        <dbReference type="ARBA" id="ARBA00005417"/>
    </source>
</evidence>
<comment type="similarity">
    <text evidence="1">Belongs to the ABC transporter superfamily.</text>
</comment>
<feature type="domain" description="ABC transporter" evidence="3">
    <location>
        <begin position="25"/>
        <end position="94"/>
    </location>
</feature>
<dbReference type="InterPro" id="IPR003439">
    <property type="entry name" value="ABC_transporter-like_ATP-bd"/>
</dbReference>
<name>A0A369B5V5_9BACL</name>
<dbReference type="PANTHER" id="PTHR43335:SF4">
    <property type="entry name" value="ABC TRANSPORTER, ATP-BINDING PROTEIN"/>
    <property type="match status" value="1"/>
</dbReference>
<evidence type="ECO:0000256" key="2">
    <source>
        <dbReference type="ARBA" id="ARBA00022448"/>
    </source>
</evidence>
<protein>
    <submittedName>
        <fullName evidence="4">ABC transporter family protein</fullName>
    </submittedName>
</protein>
<sequence>MMTISTLLIEAKQLVKKYGQKHAVDGLSMKIREGEVLAIIGPNGAGKSTTLDLLLGLRRPDGGSVSYWCAEPRRRIGVQLQSTPFFPGFNAKENMAMFAAFSG</sequence>
<dbReference type="Gene3D" id="3.40.50.300">
    <property type="entry name" value="P-loop containing nucleotide triphosphate hydrolases"/>
    <property type="match status" value="1"/>
</dbReference>
<gene>
    <name evidence="4" type="ORF">DFP94_11152</name>
</gene>
<organism evidence="4 5">
    <name type="scientific">Fontibacillus phaseoli</name>
    <dbReference type="NCBI Taxonomy" id="1416533"/>
    <lineage>
        <taxon>Bacteria</taxon>
        <taxon>Bacillati</taxon>
        <taxon>Bacillota</taxon>
        <taxon>Bacilli</taxon>
        <taxon>Bacillales</taxon>
        <taxon>Paenibacillaceae</taxon>
        <taxon>Fontibacillus</taxon>
    </lineage>
</organism>
<dbReference type="GO" id="GO:0016887">
    <property type="term" value="F:ATP hydrolysis activity"/>
    <property type="evidence" value="ECO:0007669"/>
    <property type="project" value="InterPro"/>
</dbReference>
<reference evidence="4 5" key="1">
    <citation type="submission" date="2018-07" db="EMBL/GenBank/DDBJ databases">
        <title>Genomic Encyclopedia of Type Strains, Phase III (KMG-III): the genomes of soil and plant-associated and newly described type strains.</title>
        <authorList>
            <person name="Whitman W."/>
        </authorList>
    </citation>
    <scope>NUCLEOTIDE SEQUENCE [LARGE SCALE GENOMIC DNA]</scope>
    <source>
        <strain evidence="4 5">CECT 8333</strain>
    </source>
</reference>
<dbReference type="EMBL" id="QPJW01000011">
    <property type="protein sequence ID" value="RCX16705.1"/>
    <property type="molecule type" value="Genomic_DNA"/>
</dbReference>
<dbReference type="PANTHER" id="PTHR43335">
    <property type="entry name" value="ABC TRANSPORTER, ATP-BINDING PROTEIN"/>
    <property type="match status" value="1"/>
</dbReference>
<evidence type="ECO:0000313" key="5">
    <source>
        <dbReference type="Proteomes" id="UP000253090"/>
    </source>
</evidence>
<keyword evidence="2" id="KW-0813">Transport</keyword>
<dbReference type="SUPFAM" id="SSF52540">
    <property type="entry name" value="P-loop containing nucleoside triphosphate hydrolases"/>
    <property type="match status" value="1"/>
</dbReference>
<dbReference type="GO" id="GO:0005524">
    <property type="term" value="F:ATP binding"/>
    <property type="evidence" value="ECO:0007669"/>
    <property type="project" value="InterPro"/>
</dbReference>
<dbReference type="Pfam" id="PF00005">
    <property type="entry name" value="ABC_tran"/>
    <property type="match status" value="1"/>
</dbReference>
<proteinExistence type="inferred from homology"/>
<comment type="caution">
    <text evidence="4">The sequence shown here is derived from an EMBL/GenBank/DDBJ whole genome shotgun (WGS) entry which is preliminary data.</text>
</comment>
<evidence type="ECO:0000259" key="3">
    <source>
        <dbReference type="Pfam" id="PF00005"/>
    </source>
</evidence>
<dbReference type="AlphaFoldDB" id="A0A369B5V5"/>
<accession>A0A369B5V5</accession>
<dbReference type="Proteomes" id="UP000253090">
    <property type="component" value="Unassembled WGS sequence"/>
</dbReference>
<dbReference type="RefSeq" id="WP_281269515.1">
    <property type="nucleotide sequence ID" value="NZ_QPJW01000011.1"/>
</dbReference>
<keyword evidence="5" id="KW-1185">Reference proteome</keyword>
<dbReference type="InterPro" id="IPR027417">
    <property type="entry name" value="P-loop_NTPase"/>
</dbReference>
<evidence type="ECO:0000313" key="4">
    <source>
        <dbReference type="EMBL" id="RCX16705.1"/>
    </source>
</evidence>